<dbReference type="OrthoDB" id="421154at2759"/>
<name>A0A9J6GG80_HAELO</name>
<keyword evidence="1" id="KW-0472">Membrane</keyword>
<keyword evidence="1" id="KW-1133">Transmembrane helix</keyword>
<dbReference type="VEuPathDB" id="VectorBase:HLOH_051333"/>
<organism evidence="2 3">
    <name type="scientific">Haemaphysalis longicornis</name>
    <name type="common">Bush tick</name>
    <dbReference type="NCBI Taxonomy" id="44386"/>
    <lineage>
        <taxon>Eukaryota</taxon>
        <taxon>Metazoa</taxon>
        <taxon>Ecdysozoa</taxon>
        <taxon>Arthropoda</taxon>
        <taxon>Chelicerata</taxon>
        <taxon>Arachnida</taxon>
        <taxon>Acari</taxon>
        <taxon>Parasitiformes</taxon>
        <taxon>Ixodida</taxon>
        <taxon>Ixodoidea</taxon>
        <taxon>Ixodidae</taxon>
        <taxon>Haemaphysalinae</taxon>
        <taxon>Haemaphysalis</taxon>
    </lineage>
</organism>
<dbReference type="GO" id="GO:0043653">
    <property type="term" value="P:mitochondrial fragmentation involved in apoptotic process"/>
    <property type="evidence" value="ECO:0007669"/>
    <property type="project" value="TreeGrafter"/>
</dbReference>
<dbReference type="GO" id="GO:0016559">
    <property type="term" value="P:peroxisome fission"/>
    <property type="evidence" value="ECO:0007669"/>
    <property type="project" value="TreeGrafter"/>
</dbReference>
<dbReference type="GO" id="GO:0000422">
    <property type="term" value="P:autophagy of mitochondrion"/>
    <property type="evidence" value="ECO:0007669"/>
    <property type="project" value="TreeGrafter"/>
</dbReference>
<dbReference type="GO" id="GO:0005778">
    <property type="term" value="C:peroxisomal membrane"/>
    <property type="evidence" value="ECO:0007669"/>
    <property type="project" value="TreeGrafter"/>
</dbReference>
<dbReference type="OMA" id="ISMVMAR"/>
<evidence type="ECO:0000313" key="2">
    <source>
        <dbReference type="EMBL" id="KAH9373785.1"/>
    </source>
</evidence>
<dbReference type="SUPFAM" id="SSF48452">
    <property type="entry name" value="TPR-like"/>
    <property type="match status" value="1"/>
</dbReference>
<keyword evidence="3" id="KW-1185">Reference proteome</keyword>
<dbReference type="AlphaFoldDB" id="A0A9J6GG80"/>
<proteinExistence type="predicted"/>
<dbReference type="EMBL" id="JABSTR010000006">
    <property type="protein sequence ID" value="KAH9373785.1"/>
    <property type="molecule type" value="Genomic_DNA"/>
</dbReference>
<comment type="caution">
    <text evidence="2">The sequence shown here is derived from an EMBL/GenBank/DDBJ whole genome shotgun (WGS) entry which is preliminary data.</text>
</comment>
<protein>
    <recommendedName>
        <fullName evidence="4">Mitochondrial fission 1 protein</fullName>
    </recommendedName>
</protein>
<gene>
    <name evidence="2" type="ORF">HPB48_007493</name>
</gene>
<dbReference type="InterPro" id="IPR028061">
    <property type="entry name" value="Fis1_TPR_C"/>
</dbReference>
<dbReference type="InterPro" id="IPR016543">
    <property type="entry name" value="Fis1"/>
</dbReference>
<reference evidence="2 3" key="1">
    <citation type="journal article" date="2020" name="Cell">
        <title>Large-Scale Comparative Analyses of Tick Genomes Elucidate Their Genetic Diversity and Vector Capacities.</title>
        <authorList>
            <consortium name="Tick Genome and Microbiome Consortium (TIGMIC)"/>
            <person name="Jia N."/>
            <person name="Wang J."/>
            <person name="Shi W."/>
            <person name="Du L."/>
            <person name="Sun Y."/>
            <person name="Zhan W."/>
            <person name="Jiang J.F."/>
            <person name="Wang Q."/>
            <person name="Zhang B."/>
            <person name="Ji P."/>
            <person name="Bell-Sakyi L."/>
            <person name="Cui X.M."/>
            <person name="Yuan T.T."/>
            <person name="Jiang B.G."/>
            <person name="Yang W.F."/>
            <person name="Lam T.T."/>
            <person name="Chang Q.C."/>
            <person name="Ding S.J."/>
            <person name="Wang X.J."/>
            <person name="Zhu J.G."/>
            <person name="Ruan X.D."/>
            <person name="Zhao L."/>
            <person name="Wei J.T."/>
            <person name="Ye R.Z."/>
            <person name="Que T.C."/>
            <person name="Du C.H."/>
            <person name="Zhou Y.H."/>
            <person name="Cheng J.X."/>
            <person name="Dai P.F."/>
            <person name="Guo W.B."/>
            <person name="Han X.H."/>
            <person name="Huang E.J."/>
            <person name="Li L.F."/>
            <person name="Wei W."/>
            <person name="Gao Y.C."/>
            <person name="Liu J.Z."/>
            <person name="Shao H.Z."/>
            <person name="Wang X."/>
            <person name="Wang C.C."/>
            <person name="Yang T.C."/>
            <person name="Huo Q.B."/>
            <person name="Li W."/>
            <person name="Chen H.Y."/>
            <person name="Chen S.E."/>
            <person name="Zhou L.G."/>
            <person name="Ni X.B."/>
            <person name="Tian J.H."/>
            <person name="Sheng Y."/>
            <person name="Liu T."/>
            <person name="Pan Y.S."/>
            <person name="Xia L.Y."/>
            <person name="Li J."/>
            <person name="Zhao F."/>
            <person name="Cao W.C."/>
        </authorList>
    </citation>
    <scope>NUCLEOTIDE SEQUENCE [LARGE SCALE GENOMIC DNA]</scope>
    <source>
        <strain evidence="2">HaeL-2018</strain>
    </source>
</reference>
<dbReference type="Gene3D" id="1.25.40.10">
    <property type="entry name" value="Tetratricopeptide repeat domain"/>
    <property type="match status" value="1"/>
</dbReference>
<dbReference type="InterPro" id="IPR011990">
    <property type="entry name" value="TPR-like_helical_dom_sf"/>
</dbReference>
<dbReference type="Pfam" id="PF14853">
    <property type="entry name" value="Fis1_TPR_C"/>
    <property type="match status" value="1"/>
</dbReference>
<sequence length="147" mass="16762">MSPPKSPPKSPNCERLLRTYVDSVELHRIEVSYNEHLHHGHMLPSIQFDYGRCLVHSRFPADIIKLEYRPIDCCYLTALAHTKLGNYSAALQFTKAMLLKEPLNQPGRELQDLINHKVLREYLIQVAVVGGVVVMIGVLISMVMARR</sequence>
<dbReference type="PANTHER" id="PTHR13247">
    <property type="entry name" value="TETRATRICOPEPTIDE REPEAT PROTEIN 11 TPR REPEAT PROTEIN 11"/>
    <property type="match status" value="1"/>
</dbReference>
<accession>A0A9J6GG80</accession>
<evidence type="ECO:0000313" key="3">
    <source>
        <dbReference type="Proteomes" id="UP000821853"/>
    </source>
</evidence>
<feature type="transmembrane region" description="Helical" evidence="1">
    <location>
        <begin position="122"/>
        <end position="145"/>
    </location>
</feature>
<dbReference type="Proteomes" id="UP000821853">
    <property type="component" value="Chromosome 4"/>
</dbReference>
<evidence type="ECO:0008006" key="4">
    <source>
        <dbReference type="Google" id="ProtNLM"/>
    </source>
</evidence>
<evidence type="ECO:0000256" key="1">
    <source>
        <dbReference type="SAM" id="Phobius"/>
    </source>
</evidence>
<keyword evidence="1" id="KW-0812">Transmembrane</keyword>
<dbReference type="GO" id="GO:0005741">
    <property type="term" value="C:mitochondrial outer membrane"/>
    <property type="evidence" value="ECO:0007669"/>
    <property type="project" value="TreeGrafter"/>
</dbReference>
<dbReference type="PANTHER" id="PTHR13247:SF0">
    <property type="entry name" value="MITOCHONDRIAL FISSION 1 PROTEIN"/>
    <property type="match status" value="1"/>
</dbReference>
<dbReference type="GO" id="GO:0000266">
    <property type="term" value="P:mitochondrial fission"/>
    <property type="evidence" value="ECO:0007669"/>
    <property type="project" value="InterPro"/>
</dbReference>